<reference evidence="2 3" key="1">
    <citation type="journal article" date="2009" name="Science">
        <title>Genome sequence, comparative analysis, and population genetics of the domestic horse.</title>
        <authorList>
            <consortium name="Broad Institute Genome Sequencing Platform"/>
            <consortium name="Broad Institute Whole Genome Assembly Team"/>
            <person name="Wade C.M."/>
            <person name="Giulotto E."/>
            <person name="Sigurdsson S."/>
            <person name="Zoli M."/>
            <person name="Gnerre S."/>
            <person name="Imsland F."/>
            <person name="Lear T.L."/>
            <person name="Adelson D.L."/>
            <person name="Bailey E."/>
            <person name="Bellone R.R."/>
            <person name="Bloecker H."/>
            <person name="Distl O."/>
            <person name="Edgar R.C."/>
            <person name="Garber M."/>
            <person name="Leeb T."/>
            <person name="Mauceli E."/>
            <person name="MacLeod J.N."/>
            <person name="Penedo M.C.T."/>
            <person name="Raison J.M."/>
            <person name="Sharpe T."/>
            <person name="Vogel J."/>
            <person name="Andersson L."/>
            <person name="Antczak D.F."/>
            <person name="Biagi T."/>
            <person name="Binns M.M."/>
            <person name="Chowdhary B.P."/>
            <person name="Coleman S.J."/>
            <person name="Della Valle G."/>
            <person name="Fryc S."/>
            <person name="Guerin G."/>
            <person name="Hasegawa T."/>
            <person name="Hill E.W."/>
            <person name="Jurka J."/>
            <person name="Kiialainen A."/>
            <person name="Lindgren G."/>
            <person name="Liu J."/>
            <person name="Magnani E."/>
            <person name="Mickelson J.R."/>
            <person name="Murray J."/>
            <person name="Nergadze S.G."/>
            <person name="Onofrio R."/>
            <person name="Pedroni S."/>
            <person name="Piras M.F."/>
            <person name="Raudsepp T."/>
            <person name="Rocchi M."/>
            <person name="Roeed K.H."/>
            <person name="Ryder O.A."/>
            <person name="Searle S."/>
            <person name="Skow L."/>
            <person name="Swinburne J.E."/>
            <person name="Syvaenen A.C."/>
            <person name="Tozaki T."/>
            <person name="Valberg S.J."/>
            <person name="Vaudin M."/>
            <person name="White J.R."/>
            <person name="Zody M.C."/>
            <person name="Lander E.S."/>
            <person name="Lindblad-Toh K."/>
        </authorList>
    </citation>
    <scope>NUCLEOTIDE SEQUENCE [LARGE SCALE GENOMIC DNA]</scope>
    <source>
        <strain evidence="2 3">Thoroughbred</strain>
    </source>
</reference>
<dbReference type="Proteomes" id="UP000002281">
    <property type="component" value="Chromosome 10"/>
</dbReference>
<dbReference type="GeneTree" id="ENSGT00910000148818"/>
<evidence type="ECO:0000256" key="1">
    <source>
        <dbReference type="SAM" id="MobiDB-lite"/>
    </source>
</evidence>
<name>A0A9L0TAB4_HORSE</name>
<reference evidence="2" key="2">
    <citation type="submission" date="2025-08" db="UniProtKB">
        <authorList>
            <consortium name="Ensembl"/>
        </authorList>
    </citation>
    <scope>IDENTIFICATION</scope>
    <source>
        <strain evidence="2">Thoroughbred</strain>
    </source>
</reference>
<dbReference type="Ensembl" id="ENSECAT00000145990.1">
    <property type="protein sequence ID" value="ENSECAP00000083230.1"/>
    <property type="gene ID" value="ENSECAG00000046423.1"/>
</dbReference>
<organism evidence="2 3">
    <name type="scientific">Equus caballus</name>
    <name type="common">Horse</name>
    <dbReference type="NCBI Taxonomy" id="9796"/>
    <lineage>
        <taxon>Eukaryota</taxon>
        <taxon>Metazoa</taxon>
        <taxon>Chordata</taxon>
        <taxon>Craniata</taxon>
        <taxon>Vertebrata</taxon>
        <taxon>Euteleostomi</taxon>
        <taxon>Mammalia</taxon>
        <taxon>Eutheria</taxon>
        <taxon>Laurasiatheria</taxon>
        <taxon>Perissodactyla</taxon>
        <taxon>Equidae</taxon>
        <taxon>Equus</taxon>
    </lineage>
</organism>
<proteinExistence type="predicted"/>
<keyword evidence="3" id="KW-1185">Reference proteome</keyword>
<feature type="region of interest" description="Disordered" evidence="1">
    <location>
        <begin position="1"/>
        <end position="25"/>
    </location>
</feature>
<evidence type="ECO:0000313" key="3">
    <source>
        <dbReference type="Proteomes" id="UP000002281"/>
    </source>
</evidence>
<reference evidence="2" key="3">
    <citation type="submission" date="2025-09" db="UniProtKB">
        <authorList>
            <consortium name="Ensembl"/>
        </authorList>
    </citation>
    <scope>IDENTIFICATION</scope>
    <source>
        <strain evidence="2">Thoroughbred</strain>
    </source>
</reference>
<protein>
    <submittedName>
        <fullName evidence="2">Uncharacterized protein</fullName>
    </submittedName>
</protein>
<dbReference type="AlphaFoldDB" id="A0A9L0TAB4"/>
<evidence type="ECO:0000313" key="2">
    <source>
        <dbReference type="Ensembl" id="ENSECAP00000083230.1"/>
    </source>
</evidence>
<feature type="compositionally biased region" description="Polar residues" evidence="1">
    <location>
        <begin position="7"/>
        <end position="19"/>
    </location>
</feature>
<sequence length="81" mass="9897">MRPSLCQKITRSGIQQSRGMRTRRTARALRTALRKRKRRRRMMTKQYYEWSTVFAHICKFLLFRKCIINQKQCRTDVDARC</sequence>
<accession>A0A9L0TAB4</accession>